<accession>A0A1U9LJ36</accession>
<protein>
    <submittedName>
        <fullName evidence="1">Uncharacterized protein</fullName>
    </submittedName>
</protein>
<dbReference type="KEGG" id="aper:A0U91_15745"/>
<dbReference type="RefSeq" id="WP_077932092.1">
    <property type="nucleotide sequence ID" value="NZ_CP014688.1"/>
</dbReference>
<dbReference type="EMBL" id="CP014688">
    <property type="protein sequence ID" value="AQT06465.1"/>
    <property type="molecule type" value="Genomic_DNA"/>
</dbReference>
<sequence>MSAILDGDNQALDLKPLCVLREVKNQNCPRWVTVEDDDIPHYQAKGDRIEEVVSKAEAEKAISSAEGAKEASKDADDLEQSLNAAKTWLSLTVPEMRDMMETAEEEIDACLGNSELTDP</sequence>
<reference evidence="1 2" key="1">
    <citation type="submission" date="2016-03" db="EMBL/GenBank/DDBJ databases">
        <title>Acetic acid bacteria sequencing.</title>
        <authorList>
            <person name="Brandt J."/>
            <person name="Jakob F."/>
            <person name="Vogel R.F."/>
        </authorList>
    </citation>
    <scope>NUCLEOTIDE SEQUENCE [LARGE SCALE GENOMIC DNA]</scope>
    <source>
        <strain evidence="1 2">TMW2.1084</strain>
        <plasmid evidence="2">pac1084_1</plasmid>
    </source>
</reference>
<organism evidence="1 2">
    <name type="scientific">Acetobacter persici</name>
    <dbReference type="NCBI Taxonomy" id="1076596"/>
    <lineage>
        <taxon>Bacteria</taxon>
        <taxon>Pseudomonadati</taxon>
        <taxon>Pseudomonadota</taxon>
        <taxon>Alphaproteobacteria</taxon>
        <taxon>Acetobacterales</taxon>
        <taxon>Acetobacteraceae</taxon>
        <taxon>Acetobacter</taxon>
    </lineage>
</organism>
<gene>
    <name evidence="1" type="ORF">A0U91_15745</name>
</gene>
<keyword evidence="1" id="KW-0614">Plasmid</keyword>
<name>A0A1U9LJ36_9PROT</name>
<evidence type="ECO:0000313" key="1">
    <source>
        <dbReference type="EMBL" id="AQT06465.1"/>
    </source>
</evidence>
<evidence type="ECO:0000313" key="2">
    <source>
        <dbReference type="Proteomes" id="UP000189055"/>
    </source>
</evidence>
<dbReference type="Proteomes" id="UP000189055">
    <property type="component" value="Plasmid pAC1084_1"/>
</dbReference>
<dbReference type="AlphaFoldDB" id="A0A1U9LJ36"/>
<geneLocation type="plasmid" evidence="2">
    <name>pac1084_1</name>
</geneLocation>
<proteinExistence type="predicted"/>